<sequence length="505" mass="55584">MKKIALLSVSNKTGIVEFAKKLHELNYEILATGNTARVIEESGIACVGVEDFASFPEIFSGRVKTLQPKIFGGILMRRDNPSDQEEAEQNSVNPIDIVCVNLYPFPQVVNREDIGLAEKIENIDIGGPSLIRAAAKNYKFVSVLTNPSQYDSFIEELSSGSVSQTTREKLASAAFAHTSFYDTVIADFFESQFQTEKTAVRYNYPIKKKLRYGENPHQEAFIAGDFYDYFEVLHGKELSYNNIVDLMAAVDLVNELEPISCAIIKHTNAAGAATGTNVLDSYLKALSGDPVSSFGGIVSFNTTVDKETAEKLNDIFLEIIVAPDYDSDALEILKKKKNRRLLRVIKKDETTKYTVKNIPGGLLAQSIDDSSVDKLELKTVTDKQPTDEEIEDLKFAWIICKHTKSNTIVYVKDKKVLGVGAGQMSRIDSAKIAAMKASEHGHNLKGAVAASDAFFPFSDGLLEIVNNGIKSVIQPGGSVRDPEVIDAANKNNISMVFTGIRNFKH</sequence>
<comment type="catalytic activity">
    <reaction evidence="8">
        <text>(6R)-10-formyltetrahydrofolate + 5-amino-1-(5-phospho-beta-D-ribosyl)imidazole-4-carboxamide = 5-formamido-1-(5-phospho-D-ribosyl)imidazole-4-carboxamide + (6S)-5,6,7,8-tetrahydrofolate</text>
        <dbReference type="Rhea" id="RHEA:22192"/>
        <dbReference type="ChEBI" id="CHEBI:57453"/>
        <dbReference type="ChEBI" id="CHEBI:58467"/>
        <dbReference type="ChEBI" id="CHEBI:58475"/>
        <dbReference type="ChEBI" id="CHEBI:195366"/>
        <dbReference type="EC" id="2.1.2.3"/>
    </reaction>
</comment>
<dbReference type="InterPro" id="IPR036914">
    <property type="entry name" value="MGS-like_dom_sf"/>
</dbReference>
<dbReference type="PANTHER" id="PTHR11692:SF0">
    <property type="entry name" value="BIFUNCTIONAL PURINE BIOSYNTHESIS PROTEIN ATIC"/>
    <property type="match status" value="1"/>
</dbReference>
<organism evidence="11">
    <name type="scientific">hydrothermal vent metagenome</name>
    <dbReference type="NCBI Taxonomy" id="652676"/>
    <lineage>
        <taxon>unclassified sequences</taxon>
        <taxon>metagenomes</taxon>
        <taxon>ecological metagenomes</taxon>
    </lineage>
</organism>
<dbReference type="FunFam" id="3.40.50.1380:FF:000001">
    <property type="entry name" value="Bifunctional purine biosynthesis protein PurH"/>
    <property type="match status" value="1"/>
</dbReference>
<dbReference type="PIRSF" id="PIRSF000414">
    <property type="entry name" value="AICARFT_IMPCHas"/>
    <property type="match status" value="1"/>
</dbReference>
<dbReference type="Pfam" id="PF02142">
    <property type="entry name" value="MGS"/>
    <property type="match status" value="1"/>
</dbReference>
<evidence type="ECO:0000259" key="10">
    <source>
        <dbReference type="PROSITE" id="PS51855"/>
    </source>
</evidence>
<dbReference type="SMART" id="SM00851">
    <property type="entry name" value="MGS"/>
    <property type="match status" value="1"/>
</dbReference>
<evidence type="ECO:0000256" key="4">
    <source>
        <dbReference type="ARBA" id="ARBA00022679"/>
    </source>
</evidence>
<dbReference type="NCBIfam" id="TIGR00355">
    <property type="entry name" value="purH"/>
    <property type="match status" value="1"/>
</dbReference>
<evidence type="ECO:0000256" key="8">
    <source>
        <dbReference type="ARBA" id="ARBA00050488"/>
    </source>
</evidence>
<keyword evidence="7" id="KW-0511">Multifunctional enzyme</keyword>
<evidence type="ECO:0000256" key="6">
    <source>
        <dbReference type="ARBA" id="ARBA00022801"/>
    </source>
</evidence>
<keyword evidence="4 11" id="KW-0808">Transferase</keyword>
<comment type="similarity">
    <text evidence="3">Belongs to the PurH family.</text>
</comment>
<protein>
    <submittedName>
        <fullName evidence="11">IMP cyclohydrolase / Phosphoribosylaminoimidazolecarboxamide formyltransferase</fullName>
        <ecNumber evidence="11">2.1.2.3</ecNumber>
        <ecNumber evidence="11">3.5.4.10</ecNumber>
    </submittedName>
</protein>
<dbReference type="GO" id="GO:0004643">
    <property type="term" value="F:phosphoribosylaminoimidazolecarboxamide formyltransferase activity"/>
    <property type="evidence" value="ECO:0007669"/>
    <property type="project" value="UniProtKB-EC"/>
</dbReference>
<comment type="pathway">
    <text evidence="1">Purine metabolism; IMP biosynthesis via de novo pathway; IMP from 5-formamido-1-(5-phospho-D-ribosyl)imidazole-4-carboxamide: step 1/1.</text>
</comment>
<feature type="domain" description="MGS-like" evidence="10">
    <location>
        <begin position="1"/>
        <end position="145"/>
    </location>
</feature>
<keyword evidence="6 11" id="KW-0378">Hydrolase</keyword>
<dbReference type="SUPFAM" id="SSF53927">
    <property type="entry name" value="Cytidine deaminase-like"/>
    <property type="match status" value="1"/>
</dbReference>
<dbReference type="PROSITE" id="PS51855">
    <property type="entry name" value="MGS"/>
    <property type="match status" value="1"/>
</dbReference>
<evidence type="ECO:0000256" key="9">
    <source>
        <dbReference type="ARBA" id="ARBA00050687"/>
    </source>
</evidence>
<reference evidence="11" key="1">
    <citation type="submission" date="2018-06" db="EMBL/GenBank/DDBJ databases">
        <authorList>
            <person name="Zhirakovskaya E."/>
        </authorList>
    </citation>
    <scope>NUCLEOTIDE SEQUENCE</scope>
</reference>
<evidence type="ECO:0000256" key="3">
    <source>
        <dbReference type="ARBA" id="ARBA00007667"/>
    </source>
</evidence>
<dbReference type="SMART" id="SM00798">
    <property type="entry name" value="AICARFT_IMPCHas"/>
    <property type="match status" value="1"/>
</dbReference>
<dbReference type="InterPro" id="IPR002695">
    <property type="entry name" value="PurH-like"/>
</dbReference>
<dbReference type="EC" id="3.5.4.10" evidence="11"/>
<dbReference type="Gene3D" id="3.40.50.1380">
    <property type="entry name" value="Methylglyoxal synthase-like domain"/>
    <property type="match status" value="1"/>
</dbReference>
<proteinExistence type="inferred from homology"/>
<dbReference type="HAMAP" id="MF_00139">
    <property type="entry name" value="PurH"/>
    <property type="match status" value="1"/>
</dbReference>
<evidence type="ECO:0000256" key="2">
    <source>
        <dbReference type="ARBA" id="ARBA00004954"/>
    </source>
</evidence>
<accession>A0A3B1CBQ0</accession>
<dbReference type="UniPathway" id="UPA00074">
    <property type="reaction ID" value="UER00133"/>
</dbReference>
<dbReference type="PANTHER" id="PTHR11692">
    <property type="entry name" value="BIFUNCTIONAL PURINE BIOSYNTHESIS PROTEIN PURH"/>
    <property type="match status" value="1"/>
</dbReference>
<dbReference type="GO" id="GO:0006189">
    <property type="term" value="P:'de novo' IMP biosynthetic process"/>
    <property type="evidence" value="ECO:0007669"/>
    <property type="project" value="UniProtKB-UniPathway"/>
</dbReference>
<dbReference type="NCBIfam" id="NF002049">
    <property type="entry name" value="PRK00881.1"/>
    <property type="match status" value="1"/>
</dbReference>
<dbReference type="EC" id="2.1.2.3" evidence="11"/>
<dbReference type="InterPro" id="IPR024051">
    <property type="entry name" value="AICAR_Tfase_dup_dom_sf"/>
</dbReference>
<dbReference type="SUPFAM" id="SSF52335">
    <property type="entry name" value="Methylglyoxal synthase-like"/>
    <property type="match status" value="1"/>
</dbReference>
<comment type="pathway">
    <text evidence="2">Purine metabolism; IMP biosynthesis via de novo pathway; 5-formamido-1-(5-phospho-D-ribosyl)imidazole-4-carboxamide from 5-amino-1-(5-phospho-D-ribosyl)imidazole-4-carboxamide (10-formyl THF route): step 1/1.</text>
</comment>
<evidence type="ECO:0000256" key="1">
    <source>
        <dbReference type="ARBA" id="ARBA00004844"/>
    </source>
</evidence>
<dbReference type="CDD" id="cd01421">
    <property type="entry name" value="IMPCH"/>
    <property type="match status" value="1"/>
</dbReference>
<evidence type="ECO:0000256" key="7">
    <source>
        <dbReference type="ARBA" id="ARBA00023268"/>
    </source>
</evidence>
<dbReference type="InterPro" id="IPR016193">
    <property type="entry name" value="Cytidine_deaminase-like"/>
</dbReference>
<dbReference type="GO" id="GO:0003937">
    <property type="term" value="F:IMP cyclohydrolase activity"/>
    <property type="evidence" value="ECO:0007669"/>
    <property type="project" value="UniProtKB-EC"/>
</dbReference>
<dbReference type="InterPro" id="IPR011607">
    <property type="entry name" value="MGS-like_dom"/>
</dbReference>
<dbReference type="Pfam" id="PF01808">
    <property type="entry name" value="AICARFT_IMPCHas"/>
    <property type="match status" value="1"/>
</dbReference>
<dbReference type="FunFam" id="3.40.140.20:FF:000001">
    <property type="entry name" value="Bifunctional purine biosynthesis protein PurH"/>
    <property type="match status" value="1"/>
</dbReference>
<dbReference type="EMBL" id="UOGD01000044">
    <property type="protein sequence ID" value="VAX16095.1"/>
    <property type="molecule type" value="Genomic_DNA"/>
</dbReference>
<keyword evidence="5" id="KW-0658">Purine biosynthesis</keyword>
<name>A0A3B1CBQ0_9ZZZZ</name>
<dbReference type="GO" id="GO:0005829">
    <property type="term" value="C:cytosol"/>
    <property type="evidence" value="ECO:0007669"/>
    <property type="project" value="TreeGrafter"/>
</dbReference>
<dbReference type="Gene3D" id="3.40.140.20">
    <property type="match status" value="2"/>
</dbReference>
<evidence type="ECO:0000313" key="11">
    <source>
        <dbReference type="EMBL" id="VAX16095.1"/>
    </source>
</evidence>
<dbReference type="AlphaFoldDB" id="A0A3B1CBQ0"/>
<evidence type="ECO:0000256" key="5">
    <source>
        <dbReference type="ARBA" id="ARBA00022755"/>
    </source>
</evidence>
<gene>
    <name evidence="11" type="ORF">MNBD_IGNAVI01-202</name>
</gene>
<comment type="catalytic activity">
    <reaction evidence="9">
        <text>IMP + H2O = 5-formamido-1-(5-phospho-D-ribosyl)imidazole-4-carboxamide</text>
        <dbReference type="Rhea" id="RHEA:18445"/>
        <dbReference type="ChEBI" id="CHEBI:15377"/>
        <dbReference type="ChEBI" id="CHEBI:58053"/>
        <dbReference type="ChEBI" id="CHEBI:58467"/>
        <dbReference type="EC" id="3.5.4.10"/>
    </reaction>
</comment>